<proteinExistence type="predicted"/>
<dbReference type="AlphaFoldDB" id="A0A9P3HDJ3"/>
<feature type="region of interest" description="Disordered" evidence="1">
    <location>
        <begin position="309"/>
        <end position="332"/>
    </location>
</feature>
<evidence type="ECO:0000313" key="2">
    <source>
        <dbReference type="EMBL" id="GJJ74518.1"/>
    </source>
</evidence>
<dbReference type="EMBL" id="BQFW01000009">
    <property type="protein sequence ID" value="GJJ74518.1"/>
    <property type="molecule type" value="Genomic_DNA"/>
</dbReference>
<feature type="compositionally biased region" description="Basic and acidic residues" evidence="1">
    <location>
        <begin position="309"/>
        <end position="320"/>
    </location>
</feature>
<protein>
    <submittedName>
        <fullName evidence="2">Uncharacterized protein</fullName>
    </submittedName>
</protein>
<sequence>MDPNDPVFTGPSPEEALSAEELDPESERMGDRTPTKAALKILYRQMHNKPEFYEQVLAIMYRMDLPHPFGPQRPRPVTGCLAAPEGVPRAIQKEDQSPTSPPLNHKDIRSATDLQRRLISYIFKDCNAIFDKEMELYNRPRIQPPATYSRRRNNPPPRPSGSELIKPTFFRVLWSIADANEHRLIKIMPYVATLEEEDIELAIHSATQVLSIPPPTVDKVPLPTNEFTGHRKVLYSAMSRSWTCLKYLKRKLARLPEKTVEGEMHQNAPKAVIKFAMGDQNYKSIQDEDEPIPSTKLVKRTVRLREKAEKLKKEEEEKAKTKPKRRKGGQRLAAKAKALALRKLSIPELLRLKEPGQLTMSARPPLPRYRHLAHLLPVALPPNWDGPQHPWDVV</sequence>
<comment type="caution">
    <text evidence="2">The sequence shown here is derived from an EMBL/GenBank/DDBJ whole genome shotgun (WGS) entry which is preliminary data.</text>
</comment>
<evidence type="ECO:0000313" key="3">
    <source>
        <dbReference type="Proteomes" id="UP000827284"/>
    </source>
</evidence>
<reference evidence="2" key="1">
    <citation type="submission" date="2021-11" db="EMBL/GenBank/DDBJ databases">
        <authorList>
            <person name="Herlambang A."/>
            <person name="Guo Y."/>
            <person name="Takashima Y."/>
            <person name="Nishizawa T."/>
        </authorList>
    </citation>
    <scope>NUCLEOTIDE SEQUENCE</scope>
    <source>
        <strain evidence="2">E1425</strain>
    </source>
</reference>
<feature type="region of interest" description="Disordered" evidence="1">
    <location>
        <begin position="141"/>
        <end position="162"/>
    </location>
</feature>
<keyword evidence="3" id="KW-1185">Reference proteome</keyword>
<accession>A0A9P3HDJ3</accession>
<name>A0A9P3HDJ3_9FUNG</name>
<dbReference type="Proteomes" id="UP000827284">
    <property type="component" value="Unassembled WGS sequence"/>
</dbReference>
<feature type="region of interest" description="Disordered" evidence="1">
    <location>
        <begin position="1"/>
        <end position="32"/>
    </location>
</feature>
<gene>
    <name evidence="2" type="ORF">EMPS_06876</name>
</gene>
<reference evidence="2" key="2">
    <citation type="journal article" date="2022" name="Microbiol. Resour. Announc.">
        <title>Whole-Genome Sequence of Entomortierella parvispora E1425, a Mucoromycotan Fungus Associated with Burkholderiaceae-Related Endosymbiotic Bacteria.</title>
        <authorList>
            <person name="Herlambang A."/>
            <person name="Guo Y."/>
            <person name="Takashima Y."/>
            <person name="Narisawa K."/>
            <person name="Ohta H."/>
            <person name="Nishizawa T."/>
        </authorList>
    </citation>
    <scope>NUCLEOTIDE SEQUENCE</scope>
    <source>
        <strain evidence="2">E1425</strain>
    </source>
</reference>
<evidence type="ECO:0000256" key="1">
    <source>
        <dbReference type="SAM" id="MobiDB-lite"/>
    </source>
</evidence>
<organism evidence="2 3">
    <name type="scientific">Entomortierella parvispora</name>
    <dbReference type="NCBI Taxonomy" id="205924"/>
    <lineage>
        <taxon>Eukaryota</taxon>
        <taxon>Fungi</taxon>
        <taxon>Fungi incertae sedis</taxon>
        <taxon>Mucoromycota</taxon>
        <taxon>Mortierellomycotina</taxon>
        <taxon>Mortierellomycetes</taxon>
        <taxon>Mortierellales</taxon>
        <taxon>Mortierellaceae</taxon>
        <taxon>Entomortierella</taxon>
    </lineage>
</organism>